<reference evidence="2" key="1">
    <citation type="submission" date="2023-01" db="EMBL/GenBank/DDBJ databases">
        <title>Genome assembly of the deep-sea coral Lophelia pertusa.</title>
        <authorList>
            <person name="Herrera S."/>
            <person name="Cordes E."/>
        </authorList>
    </citation>
    <scope>NUCLEOTIDE SEQUENCE</scope>
    <source>
        <strain evidence="2">USNM1676648</strain>
        <tissue evidence="2">Polyp</tissue>
    </source>
</reference>
<dbReference type="EMBL" id="MU825877">
    <property type="protein sequence ID" value="KAJ7386241.1"/>
    <property type="molecule type" value="Genomic_DNA"/>
</dbReference>
<protein>
    <submittedName>
        <fullName evidence="2">Uncharacterized protein</fullName>
    </submittedName>
</protein>
<evidence type="ECO:0000313" key="2">
    <source>
        <dbReference type="EMBL" id="KAJ7386241.1"/>
    </source>
</evidence>
<gene>
    <name evidence="2" type="ORF">OS493_010640</name>
</gene>
<dbReference type="AlphaFoldDB" id="A0A9W9ZR19"/>
<feature type="compositionally biased region" description="Polar residues" evidence="1">
    <location>
        <begin position="87"/>
        <end position="98"/>
    </location>
</feature>
<accession>A0A9W9ZR19</accession>
<proteinExistence type="predicted"/>
<dbReference type="Proteomes" id="UP001163046">
    <property type="component" value="Unassembled WGS sequence"/>
</dbReference>
<sequence>MLNSFSIINRMLCYIDECTTISHKCKTVGGVCTAVSVPDPIAFYPLNSKYEAREINNQQLEGILVGVSLAAGPDGEPSGSYHFSGKATASSTSQIMEG</sequence>
<comment type="caution">
    <text evidence="2">The sequence shown here is derived from an EMBL/GenBank/DDBJ whole genome shotgun (WGS) entry which is preliminary data.</text>
</comment>
<keyword evidence="3" id="KW-1185">Reference proteome</keyword>
<organism evidence="2 3">
    <name type="scientific">Desmophyllum pertusum</name>
    <dbReference type="NCBI Taxonomy" id="174260"/>
    <lineage>
        <taxon>Eukaryota</taxon>
        <taxon>Metazoa</taxon>
        <taxon>Cnidaria</taxon>
        <taxon>Anthozoa</taxon>
        <taxon>Hexacorallia</taxon>
        <taxon>Scleractinia</taxon>
        <taxon>Caryophylliina</taxon>
        <taxon>Caryophylliidae</taxon>
        <taxon>Desmophyllum</taxon>
    </lineage>
</organism>
<name>A0A9W9ZR19_9CNID</name>
<evidence type="ECO:0000256" key="1">
    <source>
        <dbReference type="SAM" id="MobiDB-lite"/>
    </source>
</evidence>
<feature type="region of interest" description="Disordered" evidence="1">
    <location>
        <begin position="74"/>
        <end position="98"/>
    </location>
</feature>
<evidence type="ECO:0000313" key="3">
    <source>
        <dbReference type="Proteomes" id="UP001163046"/>
    </source>
</evidence>